<comment type="caution">
    <text evidence="2">The sequence shown here is derived from an EMBL/GenBank/DDBJ whole genome shotgun (WGS) entry which is preliminary data.</text>
</comment>
<dbReference type="EMBL" id="WRPM01000085">
    <property type="protein sequence ID" value="MVT27043.1"/>
    <property type="molecule type" value="Genomic_DNA"/>
</dbReference>
<evidence type="ECO:0000256" key="1">
    <source>
        <dbReference type="SAM" id="Phobius"/>
    </source>
</evidence>
<feature type="transmembrane region" description="Helical" evidence="1">
    <location>
        <begin position="89"/>
        <end position="109"/>
    </location>
</feature>
<dbReference type="RefSeq" id="WP_157324607.1">
    <property type="nucleotide sequence ID" value="NZ_BMFX01000021.1"/>
</dbReference>
<evidence type="ECO:0000313" key="2">
    <source>
        <dbReference type="EMBL" id="MVT27043.1"/>
    </source>
</evidence>
<keyword evidence="1" id="KW-1133">Transmembrane helix</keyword>
<evidence type="ECO:0000313" key="3">
    <source>
        <dbReference type="Proteomes" id="UP000460157"/>
    </source>
</evidence>
<sequence length="133" mass="15089">MGSRAELRRRARTRQRAQERSAQLLHLDSIDKARRSQIRAHWWVELAVIAVLFLLGVLLFWAGICGGIQVNWDFSESVAGGSRLGGPLWLHLPLSLAVSALLMSAVLQLPKHVRRYPPSEVKLKRYATQKDLR</sequence>
<dbReference type="Proteomes" id="UP000460157">
    <property type="component" value="Unassembled WGS sequence"/>
</dbReference>
<gene>
    <name evidence="2" type="ORF">GNZ21_11865</name>
</gene>
<keyword evidence="3" id="KW-1185">Reference proteome</keyword>
<proteinExistence type="predicted"/>
<organism evidence="2 3">
    <name type="scientific">Nesterenkonia alkaliphila</name>
    <dbReference type="NCBI Taxonomy" id="1463631"/>
    <lineage>
        <taxon>Bacteria</taxon>
        <taxon>Bacillati</taxon>
        <taxon>Actinomycetota</taxon>
        <taxon>Actinomycetes</taxon>
        <taxon>Micrococcales</taxon>
        <taxon>Micrococcaceae</taxon>
        <taxon>Nesterenkonia</taxon>
    </lineage>
</organism>
<dbReference type="AlphaFoldDB" id="A0A7K1UKN2"/>
<protein>
    <submittedName>
        <fullName evidence="2">Uncharacterized protein</fullName>
    </submittedName>
</protein>
<reference evidence="2 3" key="1">
    <citation type="submission" date="2019-12" db="EMBL/GenBank/DDBJ databases">
        <title>Nesterenkonia muleiensis sp. nov., a novel actinobacterium isolated from sap of Populus euphratica.</title>
        <authorList>
            <person name="Wang R."/>
        </authorList>
    </citation>
    <scope>NUCLEOTIDE SEQUENCE [LARGE SCALE GENOMIC DNA]</scope>
    <source>
        <strain evidence="2 3">F10</strain>
    </source>
</reference>
<accession>A0A7K1UKN2</accession>
<keyword evidence="1" id="KW-0812">Transmembrane</keyword>
<name>A0A7K1UKN2_9MICC</name>
<keyword evidence="1" id="KW-0472">Membrane</keyword>
<feature type="transmembrane region" description="Helical" evidence="1">
    <location>
        <begin position="42"/>
        <end position="69"/>
    </location>
</feature>